<dbReference type="InterPro" id="IPR051633">
    <property type="entry name" value="AceTr"/>
</dbReference>
<evidence type="ECO:0000313" key="8">
    <source>
        <dbReference type="Proteomes" id="UP001445335"/>
    </source>
</evidence>
<dbReference type="GO" id="GO:0005886">
    <property type="term" value="C:plasma membrane"/>
    <property type="evidence" value="ECO:0007669"/>
    <property type="project" value="TreeGrafter"/>
</dbReference>
<dbReference type="InterPro" id="IPR047622">
    <property type="entry name" value="GPR1_FUN34_YAAH"/>
</dbReference>
<evidence type="ECO:0000256" key="6">
    <source>
        <dbReference type="SAM" id="Phobius"/>
    </source>
</evidence>
<dbReference type="PANTHER" id="PTHR31123">
    <property type="entry name" value="ACCUMULATION OF DYADS PROTEIN 2-RELATED"/>
    <property type="match status" value="1"/>
</dbReference>
<keyword evidence="3 6" id="KW-0812">Transmembrane</keyword>
<comment type="similarity">
    <text evidence="2">Belongs to the acetate uptake transporter (AceTr) (TC 2.A.96) family.</text>
</comment>
<feature type="transmembrane region" description="Helical" evidence="6">
    <location>
        <begin position="51"/>
        <end position="75"/>
    </location>
</feature>
<feature type="transmembrane region" description="Helical" evidence="6">
    <location>
        <begin position="87"/>
        <end position="109"/>
    </location>
</feature>
<evidence type="ECO:0000256" key="5">
    <source>
        <dbReference type="ARBA" id="ARBA00023136"/>
    </source>
</evidence>
<comment type="caution">
    <text evidence="7">The sequence shown here is derived from an EMBL/GenBank/DDBJ whole genome shotgun (WGS) entry which is preliminary data.</text>
</comment>
<keyword evidence="8" id="KW-1185">Reference proteome</keyword>
<accession>A0AAW1RD04</accession>
<name>A0AAW1RD04_9CHLO</name>
<keyword evidence="4 6" id="KW-1133">Transmembrane helix</keyword>
<proteinExistence type="inferred from homology"/>
<dbReference type="InterPro" id="IPR000791">
    <property type="entry name" value="Gpr1/Fun34/SatP-like"/>
</dbReference>
<reference evidence="7 8" key="1">
    <citation type="journal article" date="2024" name="Nat. Commun.">
        <title>Phylogenomics reveals the evolutionary origins of lichenization in chlorophyte algae.</title>
        <authorList>
            <person name="Puginier C."/>
            <person name="Libourel C."/>
            <person name="Otte J."/>
            <person name="Skaloud P."/>
            <person name="Haon M."/>
            <person name="Grisel S."/>
            <person name="Petersen M."/>
            <person name="Berrin J.G."/>
            <person name="Delaux P.M."/>
            <person name="Dal Grande F."/>
            <person name="Keller J."/>
        </authorList>
    </citation>
    <scope>NUCLEOTIDE SEQUENCE [LARGE SCALE GENOMIC DNA]</scope>
    <source>
        <strain evidence="7 8">SAG 245.80</strain>
    </source>
</reference>
<dbReference type="PROSITE" id="PS01114">
    <property type="entry name" value="GPR1_FUN34_YAAH"/>
    <property type="match status" value="1"/>
</dbReference>
<keyword evidence="5 6" id="KW-0472">Membrane</keyword>
<dbReference type="PANTHER" id="PTHR31123:SF1">
    <property type="entry name" value="ACCUMULATION OF DYADS PROTEIN 2-RELATED"/>
    <property type="match status" value="1"/>
</dbReference>
<evidence type="ECO:0000256" key="3">
    <source>
        <dbReference type="ARBA" id="ARBA00022692"/>
    </source>
</evidence>
<evidence type="ECO:0000256" key="4">
    <source>
        <dbReference type="ARBA" id="ARBA00022989"/>
    </source>
</evidence>
<dbReference type="GO" id="GO:0015123">
    <property type="term" value="F:acetate transmembrane transporter activity"/>
    <property type="evidence" value="ECO:0007669"/>
    <property type="project" value="TreeGrafter"/>
</dbReference>
<dbReference type="AlphaFoldDB" id="A0AAW1RD04"/>
<sequence>MQPVQNEETAHLRRRIEQLENRLAEHNNKELDRGVATSAPANGGYKPRPHAYVIANPAPLGLFAFGLTTALLQGAATSWTEPATNDITWGFALFFGGFVQLLAGQWELYRNNCSRASRSRATAASGSALGSMGPCRRPGRCERFRQLACR</sequence>
<dbReference type="Proteomes" id="UP001445335">
    <property type="component" value="Unassembled WGS sequence"/>
</dbReference>
<dbReference type="Pfam" id="PF01184">
    <property type="entry name" value="Gpr1_Fun34_YaaH"/>
    <property type="match status" value="1"/>
</dbReference>
<dbReference type="EMBL" id="JALJOU010000045">
    <property type="protein sequence ID" value="KAK9831500.1"/>
    <property type="molecule type" value="Genomic_DNA"/>
</dbReference>
<protein>
    <submittedName>
        <fullName evidence="7">Uncharacterized protein</fullName>
    </submittedName>
</protein>
<organism evidence="7 8">
    <name type="scientific">Elliptochloris bilobata</name>
    <dbReference type="NCBI Taxonomy" id="381761"/>
    <lineage>
        <taxon>Eukaryota</taxon>
        <taxon>Viridiplantae</taxon>
        <taxon>Chlorophyta</taxon>
        <taxon>core chlorophytes</taxon>
        <taxon>Trebouxiophyceae</taxon>
        <taxon>Trebouxiophyceae incertae sedis</taxon>
        <taxon>Elliptochloris clade</taxon>
        <taxon>Elliptochloris</taxon>
    </lineage>
</organism>
<gene>
    <name evidence="7" type="ORF">WJX81_002862</name>
</gene>
<evidence type="ECO:0000256" key="2">
    <source>
        <dbReference type="ARBA" id="ARBA00005587"/>
    </source>
</evidence>
<comment type="subcellular location">
    <subcellularLocation>
        <location evidence="1">Membrane</location>
        <topology evidence="1">Multi-pass membrane protein</topology>
    </subcellularLocation>
</comment>
<evidence type="ECO:0000256" key="1">
    <source>
        <dbReference type="ARBA" id="ARBA00004141"/>
    </source>
</evidence>
<evidence type="ECO:0000313" key="7">
    <source>
        <dbReference type="EMBL" id="KAK9831500.1"/>
    </source>
</evidence>